<feature type="compositionally biased region" description="Basic and acidic residues" evidence="1">
    <location>
        <begin position="149"/>
        <end position="160"/>
    </location>
</feature>
<dbReference type="AlphaFoldDB" id="A0A1V6PI10"/>
<evidence type="ECO:0000256" key="1">
    <source>
        <dbReference type="SAM" id="MobiDB-lite"/>
    </source>
</evidence>
<keyword evidence="3" id="KW-1185">Reference proteome</keyword>
<feature type="compositionally biased region" description="Basic and acidic residues" evidence="1">
    <location>
        <begin position="403"/>
        <end position="422"/>
    </location>
</feature>
<accession>A0A1V6PI10</accession>
<feature type="compositionally biased region" description="Acidic residues" evidence="1">
    <location>
        <begin position="107"/>
        <end position="121"/>
    </location>
</feature>
<dbReference type="EMBL" id="MDYL01000004">
    <property type="protein sequence ID" value="OQD76649.1"/>
    <property type="molecule type" value="Genomic_DNA"/>
</dbReference>
<comment type="caution">
    <text evidence="2">The sequence shown here is derived from an EMBL/GenBank/DDBJ whole genome shotgun (WGS) entry which is preliminary data.</text>
</comment>
<proteinExistence type="predicted"/>
<feature type="compositionally biased region" description="Basic and acidic residues" evidence="1">
    <location>
        <begin position="438"/>
        <end position="447"/>
    </location>
</feature>
<name>A0A1V6PI10_PENDC</name>
<evidence type="ECO:0000313" key="2">
    <source>
        <dbReference type="EMBL" id="OQD76649.1"/>
    </source>
</evidence>
<evidence type="ECO:0000313" key="3">
    <source>
        <dbReference type="Proteomes" id="UP000191522"/>
    </source>
</evidence>
<organism evidence="2 3">
    <name type="scientific">Penicillium decumbens</name>
    <dbReference type="NCBI Taxonomy" id="69771"/>
    <lineage>
        <taxon>Eukaryota</taxon>
        <taxon>Fungi</taxon>
        <taxon>Dikarya</taxon>
        <taxon>Ascomycota</taxon>
        <taxon>Pezizomycotina</taxon>
        <taxon>Eurotiomycetes</taxon>
        <taxon>Eurotiomycetidae</taxon>
        <taxon>Eurotiales</taxon>
        <taxon>Aspergillaceae</taxon>
        <taxon>Penicillium</taxon>
    </lineage>
</organism>
<feature type="region of interest" description="Disordered" evidence="1">
    <location>
        <begin position="381"/>
        <end position="474"/>
    </location>
</feature>
<dbReference type="Proteomes" id="UP000191522">
    <property type="component" value="Unassembled WGS sequence"/>
</dbReference>
<feature type="compositionally biased region" description="Basic and acidic residues" evidence="1">
    <location>
        <begin position="123"/>
        <end position="133"/>
    </location>
</feature>
<sequence length="474" mass="53872">MGKSDDRIRNTVFANLGIDDAQDKNAIIEQLREAWFSQGTWKLTSKTERNRLKEAISDRVDYMPETVDSDRLIEELYDLTKIMRNTWDDEGAQASEEWPEVGPEPLSEPEEESEPEPEPVSEADLHSDSKYGSESEYSPEPAPGPEPLSRPEGESEEQARDPGQLPPQGEERMRSFLLGWPVLFPNARITVVRPSATGGIPLRTIELNRLLDDPTSEYAQSEDTQWVNGTMLSFERLEAILESDPGVRYLDSDEYIWPSPPQGQRGSVTGQLPRIRQESITNSGPWRPELDPDHRAYNPAQAPSVIADVSGSAQAAARFPSGTIYNGLHEVPWAEEEIRNEQHTHQQPEQLLSQTDWWQRYRHSYDPDFGLESESDIDIDPLDVVDPVHDDGSWFQTQGSEEVQIKQEPVEGSGEESKEKGKNTRATRKQPTTRTLKRTAEPEEKIPAKRNKQVAQPNEEEIRKRPNRTYTPRL</sequence>
<feature type="region of interest" description="Disordered" evidence="1">
    <location>
        <begin position="90"/>
        <end position="170"/>
    </location>
</feature>
<protein>
    <submittedName>
        <fullName evidence="2">Uncharacterized protein</fullName>
    </submittedName>
</protein>
<reference evidence="3" key="1">
    <citation type="journal article" date="2017" name="Nat. Microbiol.">
        <title>Global analysis of biosynthetic gene clusters reveals vast potential of secondary metabolite production in Penicillium species.</title>
        <authorList>
            <person name="Nielsen J.C."/>
            <person name="Grijseels S."/>
            <person name="Prigent S."/>
            <person name="Ji B."/>
            <person name="Dainat J."/>
            <person name="Nielsen K.F."/>
            <person name="Frisvad J.C."/>
            <person name="Workman M."/>
            <person name="Nielsen J."/>
        </authorList>
    </citation>
    <scope>NUCLEOTIDE SEQUENCE [LARGE SCALE GENOMIC DNA]</scope>
    <source>
        <strain evidence="3">IBT 11843</strain>
    </source>
</reference>
<gene>
    <name evidence="2" type="ORF">PENDEC_c004G05902</name>
</gene>